<proteinExistence type="predicted"/>
<gene>
    <name evidence="1" type="ORF">FOMPIDRAFT_281640</name>
</gene>
<sequence>MDDFLCDVAPSQCSAGSLLNFAVDPSPSDELYTDIPVDQEHGGSTGHFFCVIA</sequence>
<dbReference type="EMBL" id="KE504158">
    <property type="protein sequence ID" value="EPS99300.1"/>
    <property type="molecule type" value="Genomic_DNA"/>
</dbReference>
<name>S8FCL0_FOMSC</name>
<dbReference type="InParanoid" id="S8FCL0"/>
<accession>S8FCL0</accession>
<dbReference type="Proteomes" id="UP000015241">
    <property type="component" value="Unassembled WGS sequence"/>
</dbReference>
<dbReference type="HOGENOM" id="CLU_3068676_0_0_1"/>
<keyword evidence="2" id="KW-1185">Reference proteome</keyword>
<dbReference type="AlphaFoldDB" id="S8FCL0"/>
<evidence type="ECO:0000313" key="1">
    <source>
        <dbReference type="EMBL" id="EPS99300.1"/>
    </source>
</evidence>
<reference evidence="1 2" key="1">
    <citation type="journal article" date="2012" name="Science">
        <title>The Paleozoic origin of enzymatic lignin decomposition reconstructed from 31 fungal genomes.</title>
        <authorList>
            <person name="Floudas D."/>
            <person name="Binder M."/>
            <person name="Riley R."/>
            <person name="Barry K."/>
            <person name="Blanchette R.A."/>
            <person name="Henrissat B."/>
            <person name="Martinez A.T."/>
            <person name="Otillar R."/>
            <person name="Spatafora J.W."/>
            <person name="Yadav J.S."/>
            <person name="Aerts A."/>
            <person name="Benoit I."/>
            <person name="Boyd A."/>
            <person name="Carlson A."/>
            <person name="Copeland A."/>
            <person name="Coutinho P.M."/>
            <person name="de Vries R.P."/>
            <person name="Ferreira P."/>
            <person name="Findley K."/>
            <person name="Foster B."/>
            <person name="Gaskell J."/>
            <person name="Glotzer D."/>
            <person name="Gorecki P."/>
            <person name="Heitman J."/>
            <person name="Hesse C."/>
            <person name="Hori C."/>
            <person name="Igarashi K."/>
            <person name="Jurgens J.A."/>
            <person name="Kallen N."/>
            <person name="Kersten P."/>
            <person name="Kohler A."/>
            <person name="Kuees U."/>
            <person name="Kumar T.K.A."/>
            <person name="Kuo A."/>
            <person name="LaButti K."/>
            <person name="Larrondo L.F."/>
            <person name="Lindquist E."/>
            <person name="Ling A."/>
            <person name="Lombard V."/>
            <person name="Lucas S."/>
            <person name="Lundell T."/>
            <person name="Martin R."/>
            <person name="McLaughlin D.J."/>
            <person name="Morgenstern I."/>
            <person name="Morin E."/>
            <person name="Murat C."/>
            <person name="Nagy L.G."/>
            <person name="Nolan M."/>
            <person name="Ohm R.A."/>
            <person name="Patyshakuliyeva A."/>
            <person name="Rokas A."/>
            <person name="Ruiz-Duenas F.J."/>
            <person name="Sabat G."/>
            <person name="Salamov A."/>
            <person name="Samejima M."/>
            <person name="Schmutz J."/>
            <person name="Slot J.C."/>
            <person name="St John F."/>
            <person name="Stenlid J."/>
            <person name="Sun H."/>
            <person name="Sun S."/>
            <person name="Syed K."/>
            <person name="Tsang A."/>
            <person name="Wiebenga A."/>
            <person name="Young D."/>
            <person name="Pisabarro A."/>
            <person name="Eastwood D.C."/>
            <person name="Martin F."/>
            <person name="Cullen D."/>
            <person name="Grigoriev I.V."/>
            <person name="Hibbett D.S."/>
        </authorList>
    </citation>
    <scope>NUCLEOTIDE SEQUENCE</scope>
    <source>
        <strain evidence="2">FP-58527</strain>
    </source>
</reference>
<evidence type="ECO:0000313" key="2">
    <source>
        <dbReference type="Proteomes" id="UP000015241"/>
    </source>
</evidence>
<protein>
    <submittedName>
        <fullName evidence="1">Mating type pheromone</fullName>
    </submittedName>
</protein>
<organism evidence="1 2">
    <name type="scientific">Fomitopsis schrenkii</name>
    <name type="common">Brown rot fungus</name>
    <dbReference type="NCBI Taxonomy" id="2126942"/>
    <lineage>
        <taxon>Eukaryota</taxon>
        <taxon>Fungi</taxon>
        <taxon>Dikarya</taxon>
        <taxon>Basidiomycota</taxon>
        <taxon>Agaricomycotina</taxon>
        <taxon>Agaricomycetes</taxon>
        <taxon>Polyporales</taxon>
        <taxon>Fomitopsis</taxon>
    </lineage>
</organism>